<dbReference type="Pfam" id="PF00563">
    <property type="entry name" value="EAL"/>
    <property type="match status" value="1"/>
</dbReference>
<dbReference type="CDD" id="cd01949">
    <property type="entry name" value="GGDEF"/>
    <property type="match status" value="1"/>
</dbReference>
<dbReference type="InterPro" id="IPR043128">
    <property type="entry name" value="Rev_trsase/Diguanyl_cyclase"/>
</dbReference>
<feature type="transmembrane region" description="Helical" evidence="1">
    <location>
        <begin position="191"/>
        <end position="211"/>
    </location>
</feature>
<reference evidence="4 5" key="1">
    <citation type="submission" date="2019-05" db="EMBL/GenBank/DDBJ databases">
        <authorList>
            <person name="Lee S.D."/>
        </authorList>
    </citation>
    <scope>NUCLEOTIDE SEQUENCE [LARGE SCALE GENOMIC DNA]</scope>
    <source>
        <strain evidence="4 5">YC2-7</strain>
    </source>
</reference>
<evidence type="ECO:0000313" key="4">
    <source>
        <dbReference type="EMBL" id="NMN94625.1"/>
    </source>
</evidence>
<organism evidence="4 5">
    <name type="scientific">Antrihabitans stalactiti</name>
    <dbReference type="NCBI Taxonomy" id="2584121"/>
    <lineage>
        <taxon>Bacteria</taxon>
        <taxon>Bacillati</taxon>
        <taxon>Actinomycetota</taxon>
        <taxon>Actinomycetes</taxon>
        <taxon>Mycobacteriales</taxon>
        <taxon>Nocardiaceae</taxon>
        <taxon>Antrihabitans</taxon>
    </lineage>
</organism>
<dbReference type="PANTHER" id="PTHR44757">
    <property type="entry name" value="DIGUANYLATE CYCLASE DGCP"/>
    <property type="match status" value="1"/>
</dbReference>
<dbReference type="RefSeq" id="WP_169585367.1">
    <property type="nucleotide sequence ID" value="NZ_VCQU01000002.1"/>
</dbReference>
<dbReference type="AlphaFoldDB" id="A0A848K6G9"/>
<dbReference type="SUPFAM" id="SSF55073">
    <property type="entry name" value="Nucleotide cyclase"/>
    <property type="match status" value="1"/>
</dbReference>
<keyword evidence="1" id="KW-0472">Membrane</keyword>
<feature type="domain" description="EAL" evidence="2">
    <location>
        <begin position="493"/>
        <end position="751"/>
    </location>
</feature>
<dbReference type="SMART" id="SM00267">
    <property type="entry name" value="GGDEF"/>
    <property type="match status" value="1"/>
</dbReference>
<feature type="domain" description="GGDEF" evidence="3">
    <location>
        <begin position="351"/>
        <end position="484"/>
    </location>
</feature>
<feature type="transmembrane region" description="Helical" evidence="1">
    <location>
        <begin position="262"/>
        <end position="278"/>
    </location>
</feature>
<evidence type="ECO:0000256" key="1">
    <source>
        <dbReference type="SAM" id="Phobius"/>
    </source>
</evidence>
<dbReference type="Gene3D" id="3.30.70.270">
    <property type="match status" value="1"/>
</dbReference>
<protein>
    <submittedName>
        <fullName evidence="4">EAL domain-containing protein</fullName>
    </submittedName>
</protein>
<dbReference type="InterPro" id="IPR052155">
    <property type="entry name" value="Biofilm_reg_signaling"/>
</dbReference>
<gene>
    <name evidence="4" type="ORF">FGL95_06180</name>
</gene>
<dbReference type="SMART" id="SM00052">
    <property type="entry name" value="EAL"/>
    <property type="match status" value="1"/>
</dbReference>
<dbReference type="Gene3D" id="3.20.20.450">
    <property type="entry name" value="EAL domain"/>
    <property type="match status" value="1"/>
</dbReference>
<dbReference type="SUPFAM" id="SSF141868">
    <property type="entry name" value="EAL domain-like"/>
    <property type="match status" value="1"/>
</dbReference>
<accession>A0A848K6G9</accession>
<evidence type="ECO:0000259" key="3">
    <source>
        <dbReference type="PROSITE" id="PS50887"/>
    </source>
</evidence>
<dbReference type="PANTHER" id="PTHR44757:SF2">
    <property type="entry name" value="BIOFILM ARCHITECTURE MAINTENANCE PROTEIN MBAA"/>
    <property type="match status" value="1"/>
</dbReference>
<reference evidence="4 5" key="2">
    <citation type="submission" date="2020-06" db="EMBL/GenBank/DDBJ databases">
        <title>Antribacter stalactiti gen. nov., sp. nov., a new member of the family Nacardiaceae isolated from a cave.</title>
        <authorList>
            <person name="Kim I.S."/>
        </authorList>
    </citation>
    <scope>NUCLEOTIDE SEQUENCE [LARGE SCALE GENOMIC DNA]</scope>
    <source>
        <strain evidence="4 5">YC2-7</strain>
    </source>
</reference>
<dbReference type="PROSITE" id="PS50883">
    <property type="entry name" value="EAL"/>
    <property type="match status" value="1"/>
</dbReference>
<dbReference type="PROSITE" id="PS50887">
    <property type="entry name" value="GGDEF"/>
    <property type="match status" value="1"/>
</dbReference>
<dbReference type="CDD" id="cd01948">
    <property type="entry name" value="EAL"/>
    <property type="match status" value="1"/>
</dbReference>
<evidence type="ECO:0000259" key="2">
    <source>
        <dbReference type="PROSITE" id="PS50883"/>
    </source>
</evidence>
<sequence length="759" mass="81546">MRISGPRRGATIAYVFLGLSVAQTLIALIVGSTTLCTALLVVTSLAAIASILVGIRSRRPAFALPWWLLLASCIASAFGGMLTGALATADNPVPLTPQLIMLLTYPLQVAAAVTWLRAYAPATARTVSIDSTIVGVGALITVWVLLLAPAFAQHAPASDPRFSSATHLVFDAIVLAVVTHVAYTSARGNRAFGMIFGAFLTQLIGDGLLAIDAAQGTAIRGGSYMAVFITTYGLFAAAALHPSMVDIGTGAGSVPDRFRQRFVEVAAICMLAAAIPAARPPFGVWDQVVRAVLISCLIAGVLLRSERAVRTIAGKESDARHLAMHDELTGLSNRASLYAEHAALDRHGPFEPMSLLFMDLDNFKLVNDSYGHRTGDELIKAAAERLANVVGDRGWVHRHGGDEFVVTTYLDPERTDALARAILDEFSKPFTLRRVRVTLSTSIGIARTTGGKTPPNLDDLIREADSAMYHAKSRGTGSYAFFDDQLRASAVEQLKVTTDLTESLDDHEFELYYQSIIDVATGETAAFEALIRWHHDGIVHPPEYFIPIAESSDIIIDIGRWALGRACEQLAQWRNAIDGGNQAVSVNLSARQLRDVDFVSTVTDTLAAYGLPASALWLELTETALIDDDDIALTILEQLSSLGVTICIDDFGIGYSALGNLNKYPIDVVKIDKSFIAALGTQDEGDPKHHVLVTSIEAMSTALGLITVAEGVESADQLEQVKAIGCQFAQGWLFGMPLPMMQPWTDHVRPASQLRAQGQ</sequence>
<keyword evidence="5" id="KW-1185">Reference proteome</keyword>
<dbReference type="InterPro" id="IPR029787">
    <property type="entry name" value="Nucleotide_cyclase"/>
</dbReference>
<dbReference type="InterPro" id="IPR035919">
    <property type="entry name" value="EAL_sf"/>
</dbReference>
<feature type="transmembrane region" description="Helical" evidence="1">
    <location>
        <begin position="223"/>
        <end position="241"/>
    </location>
</feature>
<feature type="transmembrane region" description="Helical" evidence="1">
    <location>
        <begin position="132"/>
        <end position="152"/>
    </location>
</feature>
<feature type="transmembrane region" description="Helical" evidence="1">
    <location>
        <begin position="12"/>
        <end position="31"/>
    </location>
</feature>
<dbReference type="InterPro" id="IPR001633">
    <property type="entry name" value="EAL_dom"/>
</dbReference>
<evidence type="ECO:0000313" key="5">
    <source>
        <dbReference type="Proteomes" id="UP000535543"/>
    </source>
</evidence>
<dbReference type="Pfam" id="PF00990">
    <property type="entry name" value="GGDEF"/>
    <property type="match status" value="1"/>
</dbReference>
<dbReference type="NCBIfam" id="TIGR00254">
    <property type="entry name" value="GGDEF"/>
    <property type="match status" value="1"/>
</dbReference>
<dbReference type="EMBL" id="VCQU01000002">
    <property type="protein sequence ID" value="NMN94625.1"/>
    <property type="molecule type" value="Genomic_DNA"/>
</dbReference>
<comment type="caution">
    <text evidence="4">The sequence shown here is derived from an EMBL/GenBank/DDBJ whole genome shotgun (WGS) entry which is preliminary data.</text>
</comment>
<dbReference type="Proteomes" id="UP000535543">
    <property type="component" value="Unassembled WGS sequence"/>
</dbReference>
<feature type="transmembrane region" description="Helical" evidence="1">
    <location>
        <begin position="67"/>
        <end position="87"/>
    </location>
</feature>
<dbReference type="InterPro" id="IPR000160">
    <property type="entry name" value="GGDEF_dom"/>
</dbReference>
<feature type="transmembrane region" description="Helical" evidence="1">
    <location>
        <begin position="99"/>
        <end position="120"/>
    </location>
</feature>
<feature type="transmembrane region" description="Helical" evidence="1">
    <location>
        <begin position="164"/>
        <end position="184"/>
    </location>
</feature>
<proteinExistence type="predicted"/>
<name>A0A848K6G9_9NOCA</name>
<keyword evidence="1" id="KW-1133">Transmembrane helix</keyword>
<keyword evidence="1" id="KW-0812">Transmembrane</keyword>
<feature type="transmembrane region" description="Helical" evidence="1">
    <location>
        <begin position="37"/>
        <end position="55"/>
    </location>
</feature>